<dbReference type="InterPro" id="IPR010558">
    <property type="entry name" value="Ly-6-related"/>
</dbReference>
<evidence type="ECO:0000256" key="1">
    <source>
        <dbReference type="SAM" id="SignalP"/>
    </source>
</evidence>
<dbReference type="GO" id="GO:0042048">
    <property type="term" value="P:olfactory behavior"/>
    <property type="evidence" value="ECO:0007669"/>
    <property type="project" value="TreeGrafter"/>
</dbReference>
<dbReference type="GO" id="GO:1990834">
    <property type="term" value="P:response to odorant"/>
    <property type="evidence" value="ECO:0007669"/>
    <property type="project" value="TreeGrafter"/>
</dbReference>
<evidence type="ECO:0000313" key="3">
    <source>
        <dbReference type="Proteomes" id="UP000614601"/>
    </source>
</evidence>
<gene>
    <name evidence="2" type="ORF">BOKJ2_LOCUS474</name>
</gene>
<feature type="signal peptide" evidence="1">
    <location>
        <begin position="1"/>
        <end position="21"/>
    </location>
</feature>
<dbReference type="AlphaFoldDB" id="A0A811JR74"/>
<dbReference type="Proteomes" id="UP000614601">
    <property type="component" value="Unassembled WGS sequence"/>
</dbReference>
<dbReference type="PANTHER" id="PTHR34722:SF4">
    <property type="entry name" value="HOMOLOG OF ODR-2 (TWO)-RELATED"/>
    <property type="match status" value="1"/>
</dbReference>
<dbReference type="Proteomes" id="UP000783686">
    <property type="component" value="Unassembled WGS sequence"/>
</dbReference>
<dbReference type="GO" id="GO:0030424">
    <property type="term" value="C:axon"/>
    <property type="evidence" value="ECO:0007669"/>
    <property type="project" value="TreeGrafter"/>
</dbReference>
<dbReference type="OrthoDB" id="5837919at2759"/>
<protein>
    <recommendedName>
        <fullName evidence="4">Protein sleepless</fullName>
    </recommendedName>
</protein>
<reference evidence="2" key="1">
    <citation type="submission" date="2020-09" db="EMBL/GenBank/DDBJ databases">
        <authorList>
            <person name="Kikuchi T."/>
        </authorList>
    </citation>
    <scope>NUCLEOTIDE SEQUENCE</scope>
    <source>
        <strain evidence="2">SH1</strain>
    </source>
</reference>
<keyword evidence="3" id="KW-1185">Reference proteome</keyword>
<dbReference type="EMBL" id="CAJFDH010000001">
    <property type="protein sequence ID" value="CAD5205790.1"/>
    <property type="molecule type" value="Genomic_DNA"/>
</dbReference>
<evidence type="ECO:0008006" key="4">
    <source>
        <dbReference type="Google" id="ProtNLM"/>
    </source>
</evidence>
<dbReference type="Pfam" id="PF06579">
    <property type="entry name" value="Ly-6_related"/>
    <property type="match status" value="1"/>
</dbReference>
<dbReference type="PANTHER" id="PTHR34722">
    <property type="entry name" value="HOMOLOG OF ODR-2 (TWO)-RELATED"/>
    <property type="match status" value="1"/>
</dbReference>
<accession>A0A811JR74</accession>
<name>A0A811JR74_9BILA</name>
<proteinExistence type="predicted"/>
<dbReference type="GO" id="GO:0043025">
    <property type="term" value="C:neuronal cell body"/>
    <property type="evidence" value="ECO:0007669"/>
    <property type="project" value="TreeGrafter"/>
</dbReference>
<comment type="caution">
    <text evidence="2">The sequence shown here is derived from an EMBL/GenBank/DDBJ whole genome shotgun (WGS) entry which is preliminary data.</text>
</comment>
<dbReference type="EMBL" id="CAJFCW020000001">
    <property type="protein sequence ID" value="CAG9079241.1"/>
    <property type="molecule type" value="Genomic_DNA"/>
</dbReference>
<sequence>MVKWLLTLLFLSIYQFRNVAGQTVKCYSCASENMRENFLNRARGPTPRIAEPKIYDNMCDLDLWLLREKGTVDCKGPCVKWQQVLNNSGVLSYATIRGCFYDMFKPENFEMREGQMSHCRYSTKNLECLDYTQVKEDYCECLGDYCNSSPMVTVSYIFGIFSLLYCLL</sequence>
<evidence type="ECO:0000313" key="2">
    <source>
        <dbReference type="EMBL" id="CAD5205790.1"/>
    </source>
</evidence>
<organism evidence="2 3">
    <name type="scientific">Bursaphelenchus okinawaensis</name>
    <dbReference type="NCBI Taxonomy" id="465554"/>
    <lineage>
        <taxon>Eukaryota</taxon>
        <taxon>Metazoa</taxon>
        <taxon>Ecdysozoa</taxon>
        <taxon>Nematoda</taxon>
        <taxon>Chromadorea</taxon>
        <taxon>Rhabditida</taxon>
        <taxon>Tylenchina</taxon>
        <taxon>Tylenchomorpha</taxon>
        <taxon>Aphelenchoidea</taxon>
        <taxon>Aphelenchoididae</taxon>
        <taxon>Bursaphelenchus</taxon>
    </lineage>
</organism>
<keyword evidence="1" id="KW-0732">Signal</keyword>
<feature type="chain" id="PRO_5036220773" description="Protein sleepless" evidence="1">
    <location>
        <begin position="22"/>
        <end position="168"/>
    </location>
</feature>